<accession>A0A2K3NNI9</accession>
<dbReference type="Proteomes" id="UP000236291">
    <property type="component" value="Unassembled WGS sequence"/>
</dbReference>
<name>A0A2K3NNI9_TRIPR</name>
<protein>
    <submittedName>
        <fullName evidence="1">Uncharacterized protein</fullName>
    </submittedName>
</protein>
<dbReference type="AlphaFoldDB" id="A0A2K3NNI9"/>
<evidence type="ECO:0000313" key="2">
    <source>
        <dbReference type="Proteomes" id="UP000236291"/>
    </source>
</evidence>
<dbReference type="EMBL" id="ASHM01000391">
    <property type="protein sequence ID" value="PNY04603.1"/>
    <property type="molecule type" value="Genomic_DNA"/>
</dbReference>
<reference evidence="1 2" key="2">
    <citation type="journal article" date="2017" name="Front. Plant Sci.">
        <title>Gene Classification and Mining of Molecular Markers Useful in Red Clover (Trifolium pratense) Breeding.</title>
        <authorList>
            <person name="Istvanek J."/>
            <person name="Dluhosova J."/>
            <person name="Dluhos P."/>
            <person name="Patkova L."/>
            <person name="Nedelnik J."/>
            <person name="Repkova J."/>
        </authorList>
    </citation>
    <scope>NUCLEOTIDE SEQUENCE [LARGE SCALE GENOMIC DNA]</scope>
    <source>
        <strain evidence="2">cv. Tatra</strain>
        <tissue evidence="1">Young leaves</tissue>
    </source>
</reference>
<gene>
    <name evidence="1" type="ORF">L195_g001028</name>
</gene>
<reference evidence="1 2" key="1">
    <citation type="journal article" date="2014" name="Am. J. Bot.">
        <title>Genome assembly and annotation for red clover (Trifolium pratense; Fabaceae).</title>
        <authorList>
            <person name="Istvanek J."/>
            <person name="Jaros M."/>
            <person name="Krenek A."/>
            <person name="Repkova J."/>
        </authorList>
    </citation>
    <scope>NUCLEOTIDE SEQUENCE [LARGE SCALE GENOMIC DNA]</scope>
    <source>
        <strain evidence="2">cv. Tatra</strain>
        <tissue evidence="1">Young leaves</tissue>
    </source>
</reference>
<sequence length="120" mass="14079">MGFQCWIWWIEEFPTISVLNIVEYVVLDILDASKELVFLAKVVIDDKLVPHHVIESKRGRPPICIRVETVWRSQMFEVDSSNSQQLDRGRRNLVFNNNCTMRVFRSIVVGQFLIEWKGKA</sequence>
<proteinExistence type="predicted"/>
<organism evidence="1 2">
    <name type="scientific">Trifolium pratense</name>
    <name type="common">Red clover</name>
    <dbReference type="NCBI Taxonomy" id="57577"/>
    <lineage>
        <taxon>Eukaryota</taxon>
        <taxon>Viridiplantae</taxon>
        <taxon>Streptophyta</taxon>
        <taxon>Embryophyta</taxon>
        <taxon>Tracheophyta</taxon>
        <taxon>Spermatophyta</taxon>
        <taxon>Magnoliopsida</taxon>
        <taxon>eudicotyledons</taxon>
        <taxon>Gunneridae</taxon>
        <taxon>Pentapetalae</taxon>
        <taxon>rosids</taxon>
        <taxon>fabids</taxon>
        <taxon>Fabales</taxon>
        <taxon>Fabaceae</taxon>
        <taxon>Papilionoideae</taxon>
        <taxon>50 kb inversion clade</taxon>
        <taxon>NPAAA clade</taxon>
        <taxon>Hologalegina</taxon>
        <taxon>IRL clade</taxon>
        <taxon>Trifolieae</taxon>
        <taxon>Trifolium</taxon>
    </lineage>
</organism>
<evidence type="ECO:0000313" key="1">
    <source>
        <dbReference type="EMBL" id="PNY04603.1"/>
    </source>
</evidence>
<comment type="caution">
    <text evidence="1">The sequence shown here is derived from an EMBL/GenBank/DDBJ whole genome shotgun (WGS) entry which is preliminary data.</text>
</comment>